<dbReference type="GeneID" id="20091745"/>
<dbReference type="RefSeq" id="XP_008880821.1">
    <property type="nucleotide sequence ID" value="XM_008882599.1"/>
</dbReference>
<accession>A0A024T8P2</accession>
<dbReference type="VEuPathDB" id="FungiDB:H310_14695"/>
<proteinExistence type="predicted"/>
<reference evidence="1" key="1">
    <citation type="submission" date="2013-12" db="EMBL/GenBank/DDBJ databases">
        <title>The Genome Sequence of Aphanomyces invadans NJM9701.</title>
        <authorList>
            <consortium name="The Broad Institute Genomics Platform"/>
            <person name="Russ C."/>
            <person name="Tyler B."/>
            <person name="van West P."/>
            <person name="Dieguez-Uribeondo J."/>
            <person name="Young S.K."/>
            <person name="Zeng Q."/>
            <person name="Gargeya S."/>
            <person name="Fitzgerald M."/>
            <person name="Abouelleil A."/>
            <person name="Alvarado L."/>
            <person name="Chapman S.B."/>
            <person name="Gainer-Dewar J."/>
            <person name="Goldberg J."/>
            <person name="Griggs A."/>
            <person name="Gujja S."/>
            <person name="Hansen M."/>
            <person name="Howarth C."/>
            <person name="Imamovic A."/>
            <person name="Ireland A."/>
            <person name="Larimer J."/>
            <person name="McCowan C."/>
            <person name="Murphy C."/>
            <person name="Pearson M."/>
            <person name="Poon T.W."/>
            <person name="Priest M."/>
            <person name="Roberts A."/>
            <person name="Saif S."/>
            <person name="Shea T."/>
            <person name="Sykes S."/>
            <person name="Wortman J."/>
            <person name="Nusbaum C."/>
            <person name="Birren B."/>
        </authorList>
    </citation>
    <scope>NUCLEOTIDE SEQUENCE [LARGE SCALE GENOMIC DNA]</scope>
    <source>
        <strain evidence="1">NJM9701</strain>
    </source>
</reference>
<dbReference type="AlphaFoldDB" id="A0A024T8P2"/>
<dbReference type="EMBL" id="KI914033">
    <property type="protein sequence ID" value="ETV90505.1"/>
    <property type="molecule type" value="Genomic_DNA"/>
</dbReference>
<evidence type="ECO:0000313" key="1">
    <source>
        <dbReference type="EMBL" id="ETV90505.1"/>
    </source>
</evidence>
<protein>
    <submittedName>
        <fullName evidence="1">Uncharacterized protein</fullName>
    </submittedName>
</protein>
<organism evidence="1">
    <name type="scientific">Aphanomyces invadans</name>
    <dbReference type="NCBI Taxonomy" id="157072"/>
    <lineage>
        <taxon>Eukaryota</taxon>
        <taxon>Sar</taxon>
        <taxon>Stramenopiles</taxon>
        <taxon>Oomycota</taxon>
        <taxon>Saprolegniomycetes</taxon>
        <taxon>Saprolegniales</taxon>
        <taxon>Verrucalvaceae</taxon>
        <taxon>Aphanomyces</taxon>
    </lineage>
</organism>
<name>A0A024T8P2_9STRA</name>
<sequence>MKFLAGLVHVAVASKVVFDSNDPALRAWSDFITKNHGGAVRFRSPPTADDASAPDGRIVDHVAFSMDTSEVPRNSWLRVTICPSVKGLPDCTESNFERIAIVNFAEQFNKWTPASSIVLASSNLYYCTVFSNTEGDVKSPHWLAGAMKFNNESDPITTS</sequence>
<gene>
    <name evidence="1" type="ORF">H310_14695</name>
</gene>